<dbReference type="InterPro" id="IPR008965">
    <property type="entry name" value="CBM2/CBM3_carb-bd_dom_sf"/>
</dbReference>
<dbReference type="InterPro" id="IPR026444">
    <property type="entry name" value="Secre_tail"/>
</dbReference>
<evidence type="ECO:0000259" key="1">
    <source>
        <dbReference type="Pfam" id="PF13860"/>
    </source>
</evidence>
<reference evidence="2" key="1">
    <citation type="submission" date="2018-05" db="EMBL/GenBank/DDBJ databases">
        <authorList>
            <person name="Lanie J.A."/>
            <person name="Ng W.-L."/>
            <person name="Kazmierczak K.M."/>
            <person name="Andrzejewski T.M."/>
            <person name="Davidsen T.M."/>
            <person name="Wayne K.J."/>
            <person name="Tettelin H."/>
            <person name="Glass J.I."/>
            <person name="Rusch D."/>
            <person name="Podicherti R."/>
            <person name="Tsui H.-C.T."/>
            <person name="Winkler M.E."/>
        </authorList>
    </citation>
    <scope>NUCLEOTIDE SEQUENCE</scope>
</reference>
<proteinExistence type="predicted"/>
<organism evidence="2">
    <name type="scientific">marine metagenome</name>
    <dbReference type="NCBI Taxonomy" id="408172"/>
    <lineage>
        <taxon>unclassified sequences</taxon>
        <taxon>metagenomes</taxon>
        <taxon>ecological metagenomes</taxon>
    </lineage>
</organism>
<gene>
    <name evidence="2" type="ORF">METZ01_LOCUS383295</name>
</gene>
<sequence>GSVTFDDFFLFVDFFGQKAEGDAVAYDLDGGGSVDFNDFFTFVDNFGKTIAGKRWAAPTETDARARFALEAFGGTRQQQRHITVRLWADQVQELKAYGAALNYDPKQVVFEGARPGPGGLLESRGGSAPLFSVLYQRPGQLVVGNGLTDGEAVSGRGLLAELDFRLLGHGTEAAFDLAEGYVASSGEQIKAVAQLSSARLVPRQYALFANFPNPFNPSTSIEYALPEAVEVELVIYDVLGRTVQTLVANELQAAGYYHLTWNGRDQDGHGVSSGMYFYHLATQDFEQTRKMILMK</sequence>
<dbReference type="SUPFAM" id="SSF49384">
    <property type="entry name" value="Carbohydrate-binding domain"/>
    <property type="match status" value="1"/>
</dbReference>
<accession>A0A382U9L1</accession>
<dbReference type="NCBIfam" id="TIGR04183">
    <property type="entry name" value="Por_Secre_tail"/>
    <property type="match status" value="1"/>
</dbReference>
<dbReference type="GO" id="GO:0030246">
    <property type="term" value="F:carbohydrate binding"/>
    <property type="evidence" value="ECO:0007669"/>
    <property type="project" value="InterPro"/>
</dbReference>
<evidence type="ECO:0000313" key="2">
    <source>
        <dbReference type="EMBL" id="SVD30441.1"/>
    </source>
</evidence>
<feature type="domain" description="FlgD/Vpr Ig-like" evidence="1">
    <location>
        <begin position="219"/>
        <end position="279"/>
    </location>
</feature>
<dbReference type="EMBL" id="UINC01142230">
    <property type="protein sequence ID" value="SVD30441.1"/>
    <property type="molecule type" value="Genomic_DNA"/>
</dbReference>
<name>A0A382U9L1_9ZZZZ</name>
<dbReference type="InterPro" id="IPR018247">
    <property type="entry name" value="EF_Hand_1_Ca_BS"/>
</dbReference>
<dbReference type="AlphaFoldDB" id="A0A382U9L1"/>
<feature type="non-terminal residue" evidence="2">
    <location>
        <position position="1"/>
    </location>
</feature>
<dbReference type="PROSITE" id="PS00018">
    <property type="entry name" value="EF_HAND_1"/>
    <property type="match status" value="1"/>
</dbReference>
<feature type="non-terminal residue" evidence="2">
    <location>
        <position position="295"/>
    </location>
</feature>
<dbReference type="Gene3D" id="2.60.40.680">
    <property type="match status" value="1"/>
</dbReference>
<protein>
    <recommendedName>
        <fullName evidence="1">FlgD/Vpr Ig-like domain-containing protein</fullName>
    </recommendedName>
</protein>
<dbReference type="Gene3D" id="2.60.40.4070">
    <property type="match status" value="1"/>
</dbReference>
<dbReference type="InterPro" id="IPR025965">
    <property type="entry name" value="FlgD/Vpr_Ig-like"/>
</dbReference>
<dbReference type="Pfam" id="PF13860">
    <property type="entry name" value="FlgD_ig"/>
    <property type="match status" value="1"/>
</dbReference>